<dbReference type="GO" id="GO:0005524">
    <property type="term" value="F:ATP binding"/>
    <property type="evidence" value="ECO:0007669"/>
    <property type="project" value="UniProtKB-UniRule"/>
</dbReference>
<dbReference type="SMART" id="SM00220">
    <property type="entry name" value="S_TKc"/>
    <property type="match status" value="1"/>
</dbReference>
<dbReference type="PROSITE" id="PS00107">
    <property type="entry name" value="PROTEIN_KINASE_ATP"/>
    <property type="match status" value="1"/>
</dbReference>
<dbReference type="AlphaFoldDB" id="A0A0D7A1X8"/>
<dbReference type="InterPro" id="IPR017441">
    <property type="entry name" value="Protein_kinase_ATP_BS"/>
</dbReference>
<dbReference type="FunFam" id="3.30.200.20:FF:000042">
    <property type="entry name" value="Aurora kinase A"/>
    <property type="match status" value="1"/>
</dbReference>
<dbReference type="InterPro" id="IPR000961">
    <property type="entry name" value="AGC-kinase_C"/>
</dbReference>
<name>A0A0D7A1X8_9AGAR</name>
<comment type="catalytic activity">
    <reaction evidence="7">
        <text>L-threonyl-[protein] + ATP = O-phospho-L-threonyl-[protein] + ADP + H(+)</text>
        <dbReference type="Rhea" id="RHEA:46608"/>
        <dbReference type="Rhea" id="RHEA-COMP:11060"/>
        <dbReference type="Rhea" id="RHEA-COMP:11605"/>
        <dbReference type="ChEBI" id="CHEBI:15378"/>
        <dbReference type="ChEBI" id="CHEBI:30013"/>
        <dbReference type="ChEBI" id="CHEBI:30616"/>
        <dbReference type="ChEBI" id="CHEBI:61977"/>
        <dbReference type="ChEBI" id="CHEBI:456216"/>
        <dbReference type="EC" id="2.7.11.11"/>
    </reaction>
</comment>
<keyword evidence="4 9" id="KW-0547">Nucleotide-binding</keyword>
<comment type="similarity">
    <text evidence="10">Belongs to the protein kinase superfamily.</text>
</comment>
<evidence type="ECO:0000313" key="14">
    <source>
        <dbReference type="Proteomes" id="UP000054144"/>
    </source>
</evidence>
<evidence type="ECO:0000256" key="1">
    <source>
        <dbReference type="ARBA" id="ARBA00012444"/>
    </source>
</evidence>
<dbReference type="GO" id="GO:0005829">
    <property type="term" value="C:cytosol"/>
    <property type="evidence" value="ECO:0007669"/>
    <property type="project" value="TreeGrafter"/>
</dbReference>
<keyword evidence="5 13" id="KW-0418">Kinase</keyword>
<keyword evidence="3" id="KW-0808">Transferase</keyword>
<dbReference type="PANTHER" id="PTHR24353:SF153">
    <property type="entry name" value="CAMP-DEPENDENT PROTEIN KINASE CATALYTIC SUBUNIT 1"/>
    <property type="match status" value="1"/>
</dbReference>
<dbReference type="GO" id="GO:0005634">
    <property type="term" value="C:nucleus"/>
    <property type="evidence" value="ECO:0007669"/>
    <property type="project" value="TreeGrafter"/>
</dbReference>
<protein>
    <recommendedName>
        <fullName evidence="1">cAMP-dependent protein kinase</fullName>
        <ecNumber evidence="1">2.7.11.11</ecNumber>
    </recommendedName>
</protein>
<organism evidence="13 14">
    <name type="scientific">Fistulina hepatica ATCC 64428</name>
    <dbReference type="NCBI Taxonomy" id="1128425"/>
    <lineage>
        <taxon>Eukaryota</taxon>
        <taxon>Fungi</taxon>
        <taxon>Dikarya</taxon>
        <taxon>Basidiomycota</taxon>
        <taxon>Agaricomycotina</taxon>
        <taxon>Agaricomycetes</taxon>
        <taxon>Agaricomycetidae</taxon>
        <taxon>Agaricales</taxon>
        <taxon>Fistulinaceae</taxon>
        <taxon>Fistulina</taxon>
    </lineage>
</organism>
<dbReference type="PROSITE" id="PS50011">
    <property type="entry name" value="PROTEIN_KINASE_DOM"/>
    <property type="match status" value="1"/>
</dbReference>
<evidence type="ECO:0000313" key="13">
    <source>
        <dbReference type="EMBL" id="KIY44755.1"/>
    </source>
</evidence>
<dbReference type="Pfam" id="PF00069">
    <property type="entry name" value="Pkinase"/>
    <property type="match status" value="1"/>
</dbReference>
<dbReference type="PROSITE" id="PS51285">
    <property type="entry name" value="AGC_KINASE_CTER"/>
    <property type="match status" value="1"/>
</dbReference>
<evidence type="ECO:0000256" key="4">
    <source>
        <dbReference type="ARBA" id="ARBA00022741"/>
    </source>
</evidence>
<gene>
    <name evidence="13" type="ORF">FISHEDRAFT_50649</name>
</gene>
<evidence type="ECO:0000256" key="10">
    <source>
        <dbReference type="RuleBase" id="RU000304"/>
    </source>
</evidence>
<sequence>MKSRDNIPYRFPSTAQIISPLSLPRPSISTISTSLLSYTSDYLQPPEPPQSFFSFTVPRLSNTDALQPPSQLQGFRVSDFAIVRTLGQGSFGRVHLVQSRYNSHYYAMKVLRKSYITKKDQVAHTNSERFMLSSLNHSFIIRLWASFQDAEYLYMILDFAAGGDLFQLLRRSGKFPEKVVKFYSAEVALALNFMHSCNVIYRDLKLENILIGGDGHIKVADFGFAKVADERAWTLCGTPDYIAPEVIRGERYNQSIDWYALGVLIYEMMVGTPPFWAPDVNALYERIMYGTSIVAWPENVFDVVDLILQLMHNDPTRRLGNLLHGAGDLFQHPFYAEVDWARLLAKEITPPYQPDLTHPGDASA</sequence>
<dbReference type="InterPro" id="IPR011009">
    <property type="entry name" value="Kinase-like_dom_sf"/>
</dbReference>
<evidence type="ECO:0000256" key="5">
    <source>
        <dbReference type="ARBA" id="ARBA00022777"/>
    </source>
</evidence>
<dbReference type="InterPro" id="IPR008271">
    <property type="entry name" value="Ser/Thr_kinase_AS"/>
</dbReference>
<reference evidence="13 14" key="1">
    <citation type="journal article" date="2015" name="Fungal Genet. Biol.">
        <title>Evolution of novel wood decay mechanisms in Agaricales revealed by the genome sequences of Fistulina hepatica and Cylindrobasidium torrendii.</title>
        <authorList>
            <person name="Floudas D."/>
            <person name="Held B.W."/>
            <person name="Riley R."/>
            <person name="Nagy L.G."/>
            <person name="Koehler G."/>
            <person name="Ransdell A.S."/>
            <person name="Younus H."/>
            <person name="Chow J."/>
            <person name="Chiniquy J."/>
            <person name="Lipzen A."/>
            <person name="Tritt A."/>
            <person name="Sun H."/>
            <person name="Haridas S."/>
            <person name="LaButti K."/>
            <person name="Ohm R.A."/>
            <person name="Kues U."/>
            <person name="Blanchette R.A."/>
            <person name="Grigoriev I.V."/>
            <person name="Minto R.E."/>
            <person name="Hibbett D.S."/>
        </authorList>
    </citation>
    <scope>NUCLEOTIDE SEQUENCE [LARGE SCALE GENOMIC DNA]</scope>
    <source>
        <strain evidence="13 14">ATCC 64428</strain>
    </source>
</reference>
<keyword evidence="2 10" id="KW-0723">Serine/threonine-protein kinase</keyword>
<evidence type="ECO:0000259" key="12">
    <source>
        <dbReference type="PROSITE" id="PS51285"/>
    </source>
</evidence>
<evidence type="ECO:0000256" key="7">
    <source>
        <dbReference type="ARBA" id="ARBA00047292"/>
    </source>
</evidence>
<dbReference type="GO" id="GO:0004691">
    <property type="term" value="F:cAMP-dependent protein kinase activity"/>
    <property type="evidence" value="ECO:0007669"/>
    <property type="project" value="UniProtKB-EC"/>
</dbReference>
<keyword evidence="6 9" id="KW-0067">ATP-binding</keyword>
<dbReference type="PANTHER" id="PTHR24353">
    <property type="entry name" value="CYCLIC NUCLEOTIDE-DEPENDENT PROTEIN KINASE"/>
    <property type="match status" value="1"/>
</dbReference>
<dbReference type="EMBL" id="KN882065">
    <property type="protein sequence ID" value="KIY44755.1"/>
    <property type="molecule type" value="Genomic_DNA"/>
</dbReference>
<dbReference type="OrthoDB" id="63267at2759"/>
<dbReference type="PROSITE" id="PS00108">
    <property type="entry name" value="PROTEIN_KINASE_ST"/>
    <property type="match status" value="1"/>
</dbReference>
<comment type="catalytic activity">
    <reaction evidence="8">
        <text>L-seryl-[protein] + ATP = O-phospho-L-seryl-[protein] + ADP + H(+)</text>
        <dbReference type="Rhea" id="RHEA:17989"/>
        <dbReference type="Rhea" id="RHEA-COMP:9863"/>
        <dbReference type="Rhea" id="RHEA-COMP:11604"/>
        <dbReference type="ChEBI" id="CHEBI:15378"/>
        <dbReference type="ChEBI" id="CHEBI:29999"/>
        <dbReference type="ChEBI" id="CHEBI:30616"/>
        <dbReference type="ChEBI" id="CHEBI:83421"/>
        <dbReference type="ChEBI" id="CHEBI:456216"/>
        <dbReference type="EC" id="2.7.11.11"/>
    </reaction>
</comment>
<dbReference type="SUPFAM" id="SSF56112">
    <property type="entry name" value="Protein kinase-like (PK-like)"/>
    <property type="match status" value="1"/>
</dbReference>
<feature type="domain" description="AGC-kinase C-terminal" evidence="12">
    <location>
        <begin position="336"/>
        <end position="364"/>
    </location>
</feature>
<feature type="binding site" evidence="9">
    <location>
        <position position="109"/>
    </location>
    <ligand>
        <name>ATP</name>
        <dbReference type="ChEBI" id="CHEBI:30616"/>
    </ligand>
</feature>
<dbReference type="Proteomes" id="UP000054144">
    <property type="component" value="Unassembled WGS sequence"/>
</dbReference>
<keyword evidence="14" id="KW-1185">Reference proteome</keyword>
<dbReference type="EC" id="2.7.11.11" evidence="1"/>
<dbReference type="Gene3D" id="3.30.200.20">
    <property type="entry name" value="Phosphorylase Kinase, domain 1"/>
    <property type="match status" value="1"/>
</dbReference>
<dbReference type="GO" id="GO:0005952">
    <property type="term" value="C:cAMP-dependent protein kinase complex"/>
    <property type="evidence" value="ECO:0007669"/>
    <property type="project" value="TreeGrafter"/>
</dbReference>
<evidence type="ECO:0000256" key="8">
    <source>
        <dbReference type="ARBA" id="ARBA00047454"/>
    </source>
</evidence>
<dbReference type="InterPro" id="IPR000719">
    <property type="entry name" value="Prot_kinase_dom"/>
</dbReference>
<evidence type="ECO:0000256" key="2">
    <source>
        <dbReference type="ARBA" id="ARBA00022527"/>
    </source>
</evidence>
<feature type="domain" description="Protein kinase" evidence="11">
    <location>
        <begin position="80"/>
        <end position="335"/>
    </location>
</feature>
<dbReference type="FunFam" id="1.10.510.10:FF:000210">
    <property type="entry name" value="Non-specific serine/threonine protein kinase"/>
    <property type="match status" value="1"/>
</dbReference>
<dbReference type="Gene3D" id="1.10.510.10">
    <property type="entry name" value="Transferase(Phosphotransferase) domain 1"/>
    <property type="match status" value="1"/>
</dbReference>
<accession>A0A0D7A1X8</accession>
<proteinExistence type="inferred from homology"/>
<evidence type="ECO:0000256" key="9">
    <source>
        <dbReference type="PROSITE-ProRule" id="PRU10141"/>
    </source>
</evidence>
<evidence type="ECO:0000259" key="11">
    <source>
        <dbReference type="PROSITE" id="PS50011"/>
    </source>
</evidence>
<evidence type="ECO:0000256" key="3">
    <source>
        <dbReference type="ARBA" id="ARBA00022679"/>
    </source>
</evidence>
<evidence type="ECO:0000256" key="6">
    <source>
        <dbReference type="ARBA" id="ARBA00022840"/>
    </source>
</evidence>